<sequence>MRPNRTSLFTSKLLSLVKMAYDVRTALAEKDICGDLDLSVIGPDMPFQPKWMEEAHAMTRHQLGTTMRMEPIAGTCGMGLKRVEVKKDAASQQDQIVVLKPRVVLARVLDESP</sequence>
<reference evidence="1" key="1">
    <citation type="submission" date="2020-11" db="EMBL/GenBank/DDBJ databases">
        <authorList>
            <consortium name="DOE Joint Genome Institute"/>
            <person name="Ahrendt S."/>
            <person name="Riley R."/>
            <person name="Andreopoulos W."/>
            <person name="LaButti K."/>
            <person name="Pangilinan J."/>
            <person name="Ruiz-duenas F.J."/>
            <person name="Barrasa J.M."/>
            <person name="Sanchez-Garcia M."/>
            <person name="Camarero S."/>
            <person name="Miyauchi S."/>
            <person name="Serrano A."/>
            <person name="Linde D."/>
            <person name="Babiker R."/>
            <person name="Drula E."/>
            <person name="Ayuso-Fernandez I."/>
            <person name="Pacheco R."/>
            <person name="Padilla G."/>
            <person name="Ferreira P."/>
            <person name="Barriuso J."/>
            <person name="Kellner H."/>
            <person name="Castanera R."/>
            <person name="Alfaro M."/>
            <person name="Ramirez L."/>
            <person name="Pisabarro A.G."/>
            <person name="Kuo A."/>
            <person name="Tritt A."/>
            <person name="Lipzen A."/>
            <person name="He G."/>
            <person name="Yan M."/>
            <person name="Ng V."/>
            <person name="Cullen D."/>
            <person name="Martin F."/>
            <person name="Rosso M.-N."/>
            <person name="Henrissat B."/>
            <person name="Hibbett D."/>
            <person name="Martinez A.T."/>
            <person name="Grigoriev I.V."/>
        </authorList>
    </citation>
    <scope>NUCLEOTIDE SEQUENCE</scope>
    <source>
        <strain evidence="1">AH 44721</strain>
    </source>
</reference>
<protein>
    <submittedName>
        <fullName evidence="1">Uncharacterized protein</fullName>
    </submittedName>
</protein>
<keyword evidence="2" id="KW-1185">Reference proteome</keyword>
<evidence type="ECO:0000313" key="1">
    <source>
        <dbReference type="EMBL" id="KAF8912201.1"/>
    </source>
</evidence>
<evidence type="ECO:0000313" key="2">
    <source>
        <dbReference type="Proteomes" id="UP000724874"/>
    </source>
</evidence>
<dbReference type="AlphaFoldDB" id="A0A9P5P1M9"/>
<gene>
    <name evidence="1" type="ORF">CPB84DRAFT_1761605</name>
</gene>
<proteinExistence type="predicted"/>
<comment type="caution">
    <text evidence="1">The sequence shown here is derived from an EMBL/GenBank/DDBJ whole genome shotgun (WGS) entry which is preliminary data.</text>
</comment>
<dbReference type="EMBL" id="JADNYJ010000003">
    <property type="protein sequence ID" value="KAF8912201.1"/>
    <property type="molecule type" value="Genomic_DNA"/>
</dbReference>
<dbReference type="OrthoDB" id="3065671at2759"/>
<dbReference type="Proteomes" id="UP000724874">
    <property type="component" value="Unassembled WGS sequence"/>
</dbReference>
<accession>A0A9P5P1M9</accession>
<name>A0A9P5P1M9_GYMJU</name>
<organism evidence="1 2">
    <name type="scientific">Gymnopilus junonius</name>
    <name type="common">Spectacular rustgill mushroom</name>
    <name type="synonym">Gymnopilus spectabilis subsp. junonius</name>
    <dbReference type="NCBI Taxonomy" id="109634"/>
    <lineage>
        <taxon>Eukaryota</taxon>
        <taxon>Fungi</taxon>
        <taxon>Dikarya</taxon>
        <taxon>Basidiomycota</taxon>
        <taxon>Agaricomycotina</taxon>
        <taxon>Agaricomycetes</taxon>
        <taxon>Agaricomycetidae</taxon>
        <taxon>Agaricales</taxon>
        <taxon>Agaricineae</taxon>
        <taxon>Hymenogastraceae</taxon>
        <taxon>Gymnopilus</taxon>
    </lineage>
</organism>